<organism evidence="6 7">
    <name type="scientific">Penicillium cf. viridicatum</name>
    <dbReference type="NCBI Taxonomy" id="2972119"/>
    <lineage>
        <taxon>Eukaryota</taxon>
        <taxon>Fungi</taxon>
        <taxon>Dikarya</taxon>
        <taxon>Ascomycota</taxon>
        <taxon>Pezizomycotina</taxon>
        <taxon>Eurotiomycetes</taxon>
        <taxon>Eurotiomycetidae</taxon>
        <taxon>Eurotiales</taxon>
        <taxon>Aspergillaceae</taxon>
        <taxon>Penicillium</taxon>
    </lineage>
</organism>
<dbReference type="InterPro" id="IPR052210">
    <property type="entry name" value="LysM1-like"/>
</dbReference>
<dbReference type="Gene3D" id="3.10.350.10">
    <property type="entry name" value="LysM domain"/>
    <property type="match status" value="1"/>
</dbReference>
<dbReference type="EMBL" id="JAPQKQ010000007">
    <property type="protein sequence ID" value="KAJ5187380.1"/>
    <property type="molecule type" value="Genomic_DNA"/>
</dbReference>
<evidence type="ECO:0000259" key="5">
    <source>
        <dbReference type="PROSITE" id="PS51782"/>
    </source>
</evidence>
<feature type="domain" description="LysM" evidence="5">
    <location>
        <begin position="40"/>
        <end position="88"/>
    </location>
</feature>
<dbReference type="Proteomes" id="UP001150942">
    <property type="component" value="Unassembled WGS sequence"/>
</dbReference>
<dbReference type="PROSITE" id="PS51782">
    <property type="entry name" value="LYSM"/>
    <property type="match status" value="1"/>
</dbReference>
<keyword evidence="1" id="KW-0147">Chitin-binding</keyword>
<accession>A0A9W9J323</accession>
<evidence type="ECO:0000256" key="2">
    <source>
        <dbReference type="ARBA" id="ARBA00022729"/>
    </source>
</evidence>
<feature type="signal peptide" evidence="4">
    <location>
        <begin position="1"/>
        <end position="23"/>
    </location>
</feature>
<name>A0A9W9J323_9EURO</name>
<sequence length="97" mass="10752">MVAIGIRSLLCILGIASLGKSAAVDTNTFQGWQLTQYCNEFYTVSNGDTCWDIIARNQNRFTMSQLLCWNNDINPWCSNLIPGRQVCVGVQHPGPVC</sequence>
<keyword evidence="3" id="KW-0843">Virulence</keyword>
<reference evidence="6" key="1">
    <citation type="submission" date="2022-11" db="EMBL/GenBank/DDBJ databases">
        <authorList>
            <person name="Petersen C."/>
        </authorList>
    </citation>
    <scope>NUCLEOTIDE SEQUENCE</scope>
    <source>
        <strain evidence="6">IBT 20477</strain>
    </source>
</reference>
<evidence type="ECO:0000313" key="7">
    <source>
        <dbReference type="Proteomes" id="UP001150942"/>
    </source>
</evidence>
<dbReference type="AlphaFoldDB" id="A0A9W9J323"/>
<dbReference type="InterPro" id="IPR036779">
    <property type="entry name" value="LysM_dom_sf"/>
</dbReference>
<reference evidence="6" key="2">
    <citation type="journal article" date="2023" name="IMA Fungus">
        <title>Comparative genomic study of the Penicillium genus elucidates a diverse pangenome and 15 lateral gene transfer events.</title>
        <authorList>
            <person name="Petersen C."/>
            <person name="Sorensen T."/>
            <person name="Nielsen M.R."/>
            <person name="Sondergaard T.E."/>
            <person name="Sorensen J.L."/>
            <person name="Fitzpatrick D.A."/>
            <person name="Frisvad J.C."/>
            <person name="Nielsen K.L."/>
        </authorList>
    </citation>
    <scope>NUCLEOTIDE SEQUENCE</scope>
    <source>
        <strain evidence="6">IBT 20477</strain>
    </source>
</reference>
<protein>
    <recommendedName>
        <fullName evidence="5">LysM domain-containing protein</fullName>
    </recommendedName>
</protein>
<gene>
    <name evidence="6" type="ORF">N7449_010374</name>
</gene>
<keyword evidence="7" id="KW-1185">Reference proteome</keyword>
<evidence type="ECO:0000256" key="4">
    <source>
        <dbReference type="SAM" id="SignalP"/>
    </source>
</evidence>
<proteinExistence type="predicted"/>
<dbReference type="InterPro" id="IPR018392">
    <property type="entry name" value="LysM"/>
</dbReference>
<evidence type="ECO:0000313" key="6">
    <source>
        <dbReference type="EMBL" id="KAJ5187380.1"/>
    </source>
</evidence>
<feature type="chain" id="PRO_5040788202" description="LysM domain-containing protein" evidence="4">
    <location>
        <begin position="24"/>
        <end position="97"/>
    </location>
</feature>
<comment type="caution">
    <text evidence="6">The sequence shown here is derived from an EMBL/GenBank/DDBJ whole genome shotgun (WGS) entry which is preliminary data.</text>
</comment>
<dbReference type="SUPFAM" id="SSF54106">
    <property type="entry name" value="LysM domain"/>
    <property type="match status" value="1"/>
</dbReference>
<dbReference type="PANTHER" id="PTHR34997:SF2">
    <property type="entry name" value="LYSM DOMAIN-CONTAINING PROTEIN-RELATED"/>
    <property type="match status" value="1"/>
</dbReference>
<dbReference type="PANTHER" id="PTHR34997">
    <property type="entry name" value="AM15"/>
    <property type="match status" value="1"/>
</dbReference>
<evidence type="ECO:0000256" key="3">
    <source>
        <dbReference type="ARBA" id="ARBA00023026"/>
    </source>
</evidence>
<keyword evidence="2 4" id="KW-0732">Signal</keyword>
<evidence type="ECO:0000256" key="1">
    <source>
        <dbReference type="ARBA" id="ARBA00022669"/>
    </source>
</evidence>
<dbReference type="OrthoDB" id="5985073at2759"/>
<dbReference type="CDD" id="cd00118">
    <property type="entry name" value="LysM"/>
    <property type="match status" value="1"/>
</dbReference>
<dbReference type="Pfam" id="PF01476">
    <property type="entry name" value="LysM"/>
    <property type="match status" value="1"/>
</dbReference>
<dbReference type="GO" id="GO:0008061">
    <property type="term" value="F:chitin binding"/>
    <property type="evidence" value="ECO:0007669"/>
    <property type="project" value="UniProtKB-KW"/>
</dbReference>